<reference evidence="2 3" key="1">
    <citation type="submission" date="2020-08" db="EMBL/GenBank/DDBJ databases">
        <title>Genomic Encyclopedia of Type Strains, Phase IV (KMG-IV): sequencing the most valuable type-strain genomes for metagenomic binning, comparative biology and taxonomic classification.</title>
        <authorList>
            <person name="Goeker M."/>
        </authorList>
    </citation>
    <scope>NUCLEOTIDE SEQUENCE [LARGE SCALE GENOMIC DNA]</scope>
    <source>
        <strain evidence="2 3">DSM 103733</strain>
    </source>
</reference>
<organism evidence="2 3">
    <name type="scientific">Silvibacterium bohemicum</name>
    <dbReference type="NCBI Taxonomy" id="1577686"/>
    <lineage>
        <taxon>Bacteria</taxon>
        <taxon>Pseudomonadati</taxon>
        <taxon>Acidobacteriota</taxon>
        <taxon>Terriglobia</taxon>
        <taxon>Terriglobales</taxon>
        <taxon>Acidobacteriaceae</taxon>
        <taxon>Silvibacterium</taxon>
    </lineage>
</organism>
<evidence type="ECO:0000313" key="2">
    <source>
        <dbReference type="EMBL" id="MBB6144088.1"/>
    </source>
</evidence>
<feature type="chain" id="PRO_5032785177" evidence="1">
    <location>
        <begin position="18"/>
        <end position="709"/>
    </location>
</feature>
<sequence>MKALGIIATLLALPALAQTIGTNQPQGKDGTFTLSVKSQLVTEAVVIKDKSGKFIPDLKASDFTITEDGAPQKIRVFEHESLPTDAVPLPKQDPDEEEVKIYKKLARTSYAQGAHYKDKRLIAMYFDMTAMKPDDQIRALKSAEKFIRTQMTPADLVSILRYQGGSVDVLQDFTDDRNKMLSILETMIVGEGQGNDEGISDASSSDTGAAFGQDSGEFNIFNTDRQLSALQTAAAMLGTMNEKKTLLYFASGLRLNGNDNQAQLHATVEAAVKSGVSFWPIDARGLVADAPLGDASQGSPGNQGMYSGTAAQVSNDRFQQSQDTLYALAADTGGRAFFDNNDLDAGIVRAQNAVSDYYLIGYYTSNTAQNGAFRQIKITVGETLHESLDYRKGYYANKEFGKFNGIEKERQLEDALRLGDPITELTVAMELNYFQLNRAEYFVPITVKIPGRELALAKKFSAEHTVIDFVCEVKDEISGNTVTNLRDNVDVKLSDATVAELTKRPIEYSTGFTLLPGRYSIKFLARDDETGRIGTYQTTFTIPNLNNETKKLPISSVVLSNQRVDTKSALFNTVKSKDRMKNDAVDPLVNSEGKLIPSVTRVFRKNREMEVLLQVYQGDSAASTTTLPSYGPIVAYVTLFREDKKTIETQAIEAEPIAEDHLGTTPIHIKIPLSGMESGEYEVQVTALDLITHRVAVWRSQIMIAADWE</sequence>
<comment type="caution">
    <text evidence="2">The sequence shown here is derived from an EMBL/GenBank/DDBJ whole genome shotgun (WGS) entry which is preliminary data.</text>
</comment>
<dbReference type="EMBL" id="JACHEK010000004">
    <property type="protein sequence ID" value="MBB6144088.1"/>
    <property type="molecule type" value="Genomic_DNA"/>
</dbReference>
<keyword evidence="3" id="KW-1185">Reference proteome</keyword>
<name>A0A841K0A2_9BACT</name>
<proteinExistence type="predicted"/>
<dbReference type="OrthoDB" id="127238at2"/>
<dbReference type="InterPro" id="IPR017802">
    <property type="entry name" value="VWFA-rel_acidobac-type"/>
</dbReference>
<dbReference type="Proteomes" id="UP000538666">
    <property type="component" value="Unassembled WGS sequence"/>
</dbReference>
<dbReference type="RefSeq" id="WP_050059235.1">
    <property type="nucleotide sequence ID" value="NZ_JACHEK010000004.1"/>
</dbReference>
<evidence type="ECO:0000256" key="1">
    <source>
        <dbReference type="SAM" id="SignalP"/>
    </source>
</evidence>
<protein>
    <submittedName>
        <fullName evidence="2">VWFA-related protein</fullName>
    </submittedName>
</protein>
<dbReference type="AlphaFoldDB" id="A0A841K0A2"/>
<gene>
    <name evidence="2" type="ORF">HNQ77_002040</name>
</gene>
<accession>A0A841K0A2</accession>
<evidence type="ECO:0000313" key="3">
    <source>
        <dbReference type="Proteomes" id="UP000538666"/>
    </source>
</evidence>
<feature type="signal peptide" evidence="1">
    <location>
        <begin position="1"/>
        <end position="17"/>
    </location>
</feature>
<keyword evidence="1" id="KW-0732">Signal</keyword>
<dbReference type="NCBIfam" id="TIGR03436">
    <property type="entry name" value="acidobact_VWFA"/>
    <property type="match status" value="1"/>
</dbReference>